<dbReference type="GO" id="GO:0004523">
    <property type="term" value="F:RNA-DNA hybrid ribonuclease activity"/>
    <property type="evidence" value="ECO:0007669"/>
    <property type="project" value="UniProtKB-EC"/>
</dbReference>
<evidence type="ECO:0000256" key="8">
    <source>
        <dbReference type="ARBA" id="ARBA00022801"/>
    </source>
</evidence>
<evidence type="ECO:0000256" key="2">
    <source>
        <dbReference type="ARBA" id="ARBA00005300"/>
    </source>
</evidence>
<evidence type="ECO:0000256" key="1">
    <source>
        <dbReference type="ARBA" id="ARBA00000077"/>
    </source>
</evidence>
<dbReference type="EC" id="3.1.26.4" evidence="4 10"/>
<evidence type="ECO:0000256" key="6">
    <source>
        <dbReference type="ARBA" id="ARBA00022723"/>
    </source>
</evidence>
<keyword evidence="13" id="KW-1185">Reference proteome</keyword>
<gene>
    <name evidence="10" type="primary">rnhA</name>
    <name evidence="12" type="ORF">VB738_00865</name>
</gene>
<feature type="binding site" evidence="10">
    <location>
        <position position="78"/>
    </location>
    <ligand>
        <name>Mg(2+)</name>
        <dbReference type="ChEBI" id="CHEBI:18420"/>
        <label>1</label>
    </ligand>
</feature>
<keyword evidence="9 10" id="KW-0460">Magnesium</keyword>
<dbReference type="InterPro" id="IPR022892">
    <property type="entry name" value="RNaseHI"/>
</dbReference>
<keyword evidence="8 10" id="KW-0378">Hydrolase</keyword>
<dbReference type="InterPro" id="IPR002156">
    <property type="entry name" value="RNaseH_domain"/>
</dbReference>
<evidence type="ECO:0000259" key="11">
    <source>
        <dbReference type="PROSITE" id="PS50879"/>
    </source>
</evidence>
<evidence type="ECO:0000313" key="12">
    <source>
        <dbReference type="EMBL" id="MEA5389799.1"/>
    </source>
</evidence>
<dbReference type="EMBL" id="JAYGHX010000001">
    <property type="protein sequence ID" value="MEA5389799.1"/>
    <property type="molecule type" value="Genomic_DNA"/>
</dbReference>
<feature type="binding site" evidence="10">
    <location>
        <position position="14"/>
    </location>
    <ligand>
        <name>Mg(2+)</name>
        <dbReference type="ChEBI" id="CHEBI:18420"/>
        <label>1</label>
    </ligand>
</feature>
<comment type="catalytic activity">
    <reaction evidence="1 10">
        <text>Endonucleolytic cleavage to 5'-phosphomonoester.</text>
        <dbReference type="EC" id="3.1.26.4"/>
    </reaction>
</comment>
<comment type="caution">
    <text evidence="12">The sequence shown here is derived from an EMBL/GenBank/DDBJ whole genome shotgun (WGS) entry which is preliminary data.</text>
</comment>
<dbReference type="PROSITE" id="PS50879">
    <property type="entry name" value="RNASE_H_1"/>
    <property type="match status" value="1"/>
</dbReference>
<dbReference type="InterPro" id="IPR036397">
    <property type="entry name" value="RNaseH_sf"/>
</dbReference>
<comment type="subcellular location">
    <subcellularLocation>
        <location evidence="10">Cytoplasm</location>
    </subcellularLocation>
</comment>
<evidence type="ECO:0000256" key="7">
    <source>
        <dbReference type="ARBA" id="ARBA00022759"/>
    </source>
</evidence>
<sequence length="251" mass="26890">MGDRPVRVVAAACDGACSGNPGPGGWGALLRFEDGSVRELGGAAPATTNNRMELTAALAVLEAVRELPRHPDLVLRTDSRYLIDGFEKWMAGWKRKGWRTASGGAVLNRDLWEQLDAARVPGLALRHVRGHSGDPDNDRCDAIAVAFSRGQSPALASEAQAATSEAPVVADSPDPAPASLQQLLTRLELADRLAAGGYSLRAVELARLLEVPTAGLEGKSEPWHWRDWLVRPLGNGCWRLERGAGGLERPQ</sequence>
<dbReference type="Gene3D" id="3.30.420.10">
    <property type="entry name" value="Ribonuclease H-like superfamily/Ribonuclease H"/>
    <property type="match status" value="1"/>
</dbReference>
<dbReference type="PANTHER" id="PTHR10642">
    <property type="entry name" value="RIBONUCLEASE H1"/>
    <property type="match status" value="1"/>
</dbReference>
<feature type="binding site" evidence="10">
    <location>
        <position position="14"/>
    </location>
    <ligand>
        <name>Mg(2+)</name>
        <dbReference type="ChEBI" id="CHEBI:18420"/>
        <label>2</label>
    </ligand>
</feature>
<evidence type="ECO:0000256" key="9">
    <source>
        <dbReference type="ARBA" id="ARBA00022842"/>
    </source>
</evidence>
<proteinExistence type="inferred from homology"/>
<comment type="similarity">
    <text evidence="2 10">Belongs to the RNase H family.</text>
</comment>
<evidence type="ECO:0000256" key="10">
    <source>
        <dbReference type="HAMAP-Rule" id="MF_00042"/>
    </source>
</evidence>
<dbReference type="Proteomes" id="UP001304461">
    <property type="component" value="Unassembled WGS sequence"/>
</dbReference>
<dbReference type="PANTHER" id="PTHR10642:SF26">
    <property type="entry name" value="RIBONUCLEASE H1"/>
    <property type="match status" value="1"/>
</dbReference>
<keyword evidence="6 10" id="KW-0479">Metal-binding</keyword>
<dbReference type="Pfam" id="PF00075">
    <property type="entry name" value="RNase_H"/>
    <property type="match status" value="1"/>
</dbReference>
<name>A0ABU5RP39_9CYAN</name>
<evidence type="ECO:0000256" key="3">
    <source>
        <dbReference type="ARBA" id="ARBA00011245"/>
    </source>
</evidence>
<comment type="cofactor">
    <cofactor evidence="10">
        <name>Mg(2+)</name>
        <dbReference type="ChEBI" id="CHEBI:18420"/>
    </cofactor>
    <text evidence="10">Binds 1 Mg(2+) ion per subunit. May bind a second metal ion at a regulatory site, or after substrate binding.</text>
</comment>
<protein>
    <recommendedName>
        <fullName evidence="4 10">Ribonuclease H</fullName>
        <shortName evidence="10">RNase H</shortName>
        <ecNumber evidence="4 10">3.1.26.4</ecNumber>
    </recommendedName>
</protein>
<dbReference type="RefSeq" id="WP_323303934.1">
    <property type="nucleotide sequence ID" value="NZ_JAYGHX010000001.1"/>
</dbReference>
<dbReference type="SUPFAM" id="SSF53098">
    <property type="entry name" value="Ribonuclease H-like"/>
    <property type="match status" value="1"/>
</dbReference>
<organism evidence="12 13">
    <name type="scientific">Cyanobium gracile UHCC 0139</name>
    <dbReference type="NCBI Taxonomy" id="3110308"/>
    <lineage>
        <taxon>Bacteria</taxon>
        <taxon>Bacillati</taxon>
        <taxon>Cyanobacteriota</taxon>
        <taxon>Cyanophyceae</taxon>
        <taxon>Synechococcales</taxon>
        <taxon>Prochlorococcaceae</taxon>
        <taxon>Cyanobium</taxon>
    </lineage>
</organism>
<keyword evidence="7 10" id="KW-0255">Endonuclease</keyword>
<dbReference type="CDD" id="cd09278">
    <property type="entry name" value="RNase_HI_prokaryote_like"/>
    <property type="match status" value="1"/>
</dbReference>
<dbReference type="InterPro" id="IPR012337">
    <property type="entry name" value="RNaseH-like_sf"/>
</dbReference>
<dbReference type="InterPro" id="IPR050092">
    <property type="entry name" value="RNase_H"/>
</dbReference>
<feature type="binding site" evidence="10">
    <location>
        <position position="141"/>
    </location>
    <ligand>
        <name>Mg(2+)</name>
        <dbReference type="ChEBI" id="CHEBI:18420"/>
        <label>2</label>
    </ligand>
</feature>
<dbReference type="HAMAP" id="MF_00042">
    <property type="entry name" value="RNase_H"/>
    <property type="match status" value="1"/>
</dbReference>
<comment type="subunit">
    <text evidence="3 10">Monomer.</text>
</comment>
<reference evidence="12 13" key="1">
    <citation type="submission" date="2023-12" db="EMBL/GenBank/DDBJ databases">
        <title>Baltic Sea Cyanobacteria.</title>
        <authorList>
            <person name="Delbaje E."/>
            <person name="Fewer D.P."/>
            <person name="Shishido T.K."/>
        </authorList>
    </citation>
    <scope>NUCLEOTIDE SEQUENCE [LARGE SCALE GENOMIC DNA]</scope>
    <source>
        <strain evidence="12 13">UHCC 0139</strain>
    </source>
</reference>
<comment type="function">
    <text evidence="10">Endonuclease that specifically degrades the RNA of RNA-DNA hybrids.</text>
</comment>
<evidence type="ECO:0000256" key="5">
    <source>
        <dbReference type="ARBA" id="ARBA00022722"/>
    </source>
</evidence>
<feature type="binding site" evidence="10">
    <location>
        <position position="53"/>
    </location>
    <ligand>
        <name>Mg(2+)</name>
        <dbReference type="ChEBI" id="CHEBI:18420"/>
        <label>1</label>
    </ligand>
</feature>
<feature type="domain" description="RNase H type-1" evidence="11">
    <location>
        <begin position="5"/>
        <end position="149"/>
    </location>
</feature>
<keyword evidence="10" id="KW-0963">Cytoplasm</keyword>
<keyword evidence="5 10" id="KW-0540">Nuclease</keyword>
<evidence type="ECO:0000256" key="4">
    <source>
        <dbReference type="ARBA" id="ARBA00012180"/>
    </source>
</evidence>
<accession>A0ABU5RP39</accession>
<evidence type="ECO:0000313" key="13">
    <source>
        <dbReference type="Proteomes" id="UP001304461"/>
    </source>
</evidence>